<dbReference type="EMBL" id="CACRXK020001237">
    <property type="protein sequence ID" value="CAB3987807.1"/>
    <property type="molecule type" value="Genomic_DNA"/>
</dbReference>
<organism evidence="14 15">
    <name type="scientific">Paramuricea clavata</name>
    <name type="common">Red gorgonian</name>
    <name type="synonym">Violescent sea-whip</name>
    <dbReference type="NCBI Taxonomy" id="317549"/>
    <lineage>
        <taxon>Eukaryota</taxon>
        <taxon>Metazoa</taxon>
        <taxon>Cnidaria</taxon>
        <taxon>Anthozoa</taxon>
        <taxon>Octocorallia</taxon>
        <taxon>Malacalcyonacea</taxon>
        <taxon>Plexauridae</taxon>
        <taxon>Paramuricea</taxon>
    </lineage>
</organism>
<proteinExistence type="inferred from homology"/>
<keyword evidence="15" id="KW-1185">Reference proteome</keyword>
<feature type="binding site" evidence="12">
    <location>
        <position position="76"/>
    </location>
    <ligand>
        <name>Fe cation</name>
        <dbReference type="ChEBI" id="CHEBI:24875"/>
        <label>1</label>
    </ligand>
</feature>
<protein>
    <recommendedName>
        <fullName evidence="5 13">Inositol oxygenase</fullName>
        <ecNumber evidence="4 13">1.13.99.1</ecNumber>
    </recommendedName>
    <alternativeName>
        <fullName evidence="10 13">Myo-inositol oxygenase</fullName>
    </alternativeName>
</protein>
<dbReference type="PANTHER" id="PTHR12588">
    <property type="entry name" value="MYOINOSITOL OXYGENASE"/>
    <property type="match status" value="1"/>
</dbReference>
<evidence type="ECO:0000313" key="15">
    <source>
        <dbReference type="Proteomes" id="UP001152795"/>
    </source>
</evidence>
<evidence type="ECO:0000256" key="13">
    <source>
        <dbReference type="RuleBase" id="RU367039"/>
    </source>
</evidence>
<keyword evidence="8 13" id="KW-0560">Oxidoreductase</keyword>
<reference evidence="14" key="1">
    <citation type="submission" date="2020-04" db="EMBL/GenBank/DDBJ databases">
        <authorList>
            <person name="Alioto T."/>
            <person name="Alioto T."/>
            <person name="Gomez Garrido J."/>
        </authorList>
    </citation>
    <scope>NUCLEOTIDE SEQUENCE</scope>
    <source>
        <strain evidence="14">A484AB</strain>
    </source>
</reference>
<name>A0A6S7GLY7_PARCT</name>
<keyword evidence="9 12" id="KW-0408">Iron</keyword>
<evidence type="ECO:0000256" key="1">
    <source>
        <dbReference type="ARBA" id="ARBA00004496"/>
    </source>
</evidence>
<dbReference type="OrthoDB" id="5151075at2759"/>
<dbReference type="Proteomes" id="UP001152795">
    <property type="component" value="Unassembled WGS sequence"/>
</dbReference>
<evidence type="ECO:0000256" key="8">
    <source>
        <dbReference type="ARBA" id="ARBA00023002"/>
    </source>
</evidence>
<comment type="catalytic activity">
    <reaction evidence="11 13">
        <text>myo-inositol + O2 = D-glucuronate + H2O + H(+)</text>
        <dbReference type="Rhea" id="RHEA:23696"/>
        <dbReference type="ChEBI" id="CHEBI:15377"/>
        <dbReference type="ChEBI" id="CHEBI:15378"/>
        <dbReference type="ChEBI" id="CHEBI:15379"/>
        <dbReference type="ChEBI" id="CHEBI:17268"/>
        <dbReference type="ChEBI" id="CHEBI:58720"/>
        <dbReference type="EC" id="1.13.99.1"/>
    </reaction>
</comment>
<dbReference type="AlphaFoldDB" id="A0A6S7GLY7"/>
<evidence type="ECO:0000313" key="14">
    <source>
        <dbReference type="EMBL" id="CAB3987807.1"/>
    </source>
</evidence>
<evidence type="ECO:0000256" key="9">
    <source>
        <dbReference type="ARBA" id="ARBA00023004"/>
    </source>
</evidence>
<comment type="pathway">
    <text evidence="2 13">Polyol metabolism; myo-inositol degradation into D-glucuronate; D-glucuronate from myo-inositol: step 1/1.</text>
</comment>
<evidence type="ECO:0000256" key="5">
    <source>
        <dbReference type="ARBA" id="ARBA00019269"/>
    </source>
</evidence>
<comment type="similarity">
    <text evidence="3 13">Belongs to the myo-inositol oxygenase family.</text>
</comment>
<keyword evidence="7 12" id="KW-0479">Metal-binding</keyword>
<feature type="binding site" evidence="12">
    <location>
        <position position="43"/>
    </location>
    <ligand>
        <name>Fe cation</name>
        <dbReference type="ChEBI" id="CHEBI:24875"/>
        <label>1</label>
    </ligand>
</feature>
<comment type="subcellular location">
    <subcellularLocation>
        <location evidence="1 13">Cytoplasm</location>
    </subcellularLocation>
</comment>
<comment type="caution">
    <text evidence="14">The sequence shown here is derived from an EMBL/GenBank/DDBJ whole genome shotgun (WGS) entry which is preliminary data.</text>
</comment>
<dbReference type="SUPFAM" id="SSF109604">
    <property type="entry name" value="HD-domain/PDEase-like"/>
    <property type="match status" value="1"/>
</dbReference>
<dbReference type="Pfam" id="PF05153">
    <property type="entry name" value="MIOX"/>
    <property type="match status" value="1"/>
</dbReference>
<dbReference type="InterPro" id="IPR007828">
    <property type="entry name" value="Inositol_oxygenase"/>
</dbReference>
<sequence>MYEPNCGLSNVQMSWGHDEYMYQVLIHNGSKIPKEGLYMVRFHSFYPWHSGGDYDHLCNGEDREMMPWIKEFNQFDLYSKADTLPDVEKVKPYYQSLIDKYCPGKLKW</sequence>
<dbReference type="UniPathway" id="UPA00111">
    <property type="reaction ID" value="UER00527"/>
</dbReference>
<evidence type="ECO:0000256" key="3">
    <source>
        <dbReference type="ARBA" id="ARBA00005286"/>
    </source>
</evidence>
<evidence type="ECO:0000256" key="4">
    <source>
        <dbReference type="ARBA" id="ARBA00011919"/>
    </source>
</evidence>
<accession>A0A6S7GLY7</accession>
<feature type="binding site" evidence="12">
    <location>
        <position position="17"/>
    </location>
    <ligand>
        <name>Fe cation</name>
        <dbReference type="ChEBI" id="CHEBI:24875"/>
        <label>1</label>
    </ligand>
</feature>
<dbReference type="GO" id="GO:0005506">
    <property type="term" value="F:iron ion binding"/>
    <property type="evidence" value="ECO:0007669"/>
    <property type="project" value="InterPro"/>
</dbReference>
<dbReference type="PANTHER" id="PTHR12588:SF0">
    <property type="entry name" value="INOSITOL OXYGENASE"/>
    <property type="match status" value="1"/>
</dbReference>
<dbReference type="EC" id="1.13.99.1" evidence="4 13"/>
<evidence type="ECO:0000256" key="11">
    <source>
        <dbReference type="ARBA" id="ARBA00048271"/>
    </source>
</evidence>
<evidence type="ECO:0000256" key="6">
    <source>
        <dbReference type="ARBA" id="ARBA00022490"/>
    </source>
</evidence>
<dbReference type="GO" id="GO:0050113">
    <property type="term" value="F:inositol oxygenase activity"/>
    <property type="evidence" value="ECO:0007669"/>
    <property type="project" value="UniProtKB-UniRule"/>
</dbReference>
<dbReference type="GO" id="GO:0019310">
    <property type="term" value="P:inositol catabolic process"/>
    <property type="evidence" value="ECO:0007669"/>
    <property type="project" value="UniProtKB-UniRule"/>
</dbReference>
<evidence type="ECO:0000256" key="10">
    <source>
        <dbReference type="ARBA" id="ARBA00029668"/>
    </source>
</evidence>
<keyword evidence="6 13" id="KW-0963">Cytoplasm</keyword>
<comment type="cofactor">
    <cofactor evidence="12 13">
        <name>Fe cation</name>
        <dbReference type="ChEBI" id="CHEBI:24875"/>
    </cofactor>
    <text evidence="12 13">Binds 2 iron ions per subunit.</text>
</comment>
<evidence type="ECO:0000256" key="2">
    <source>
        <dbReference type="ARBA" id="ARBA00005167"/>
    </source>
</evidence>
<evidence type="ECO:0000256" key="7">
    <source>
        <dbReference type="ARBA" id="ARBA00022723"/>
    </source>
</evidence>
<evidence type="ECO:0000256" key="12">
    <source>
        <dbReference type="PIRSR" id="PIRSR607828-2"/>
    </source>
</evidence>
<dbReference type="GO" id="GO:0005737">
    <property type="term" value="C:cytoplasm"/>
    <property type="evidence" value="ECO:0007669"/>
    <property type="project" value="UniProtKB-SubCell"/>
</dbReference>
<gene>
    <name evidence="14" type="ORF">PACLA_8A007973</name>
</gene>